<dbReference type="InterPro" id="IPR029058">
    <property type="entry name" value="AB_hydrolase_fold"/>
</dbReference>
<dbReference type="GO" id="GO:0016787">
    <property type="term" value="F:hydrolase activity"/>
    <property type="evidence" value="ECO:0007669"/>
    <property type="project" value="UniProtKB-KW"/>
</dbReference>
<dbReference type="EMBL" id="JAAGMP010001415">
    <property type="protein sequence ID" value="NEC22876.1"/>
    <property type="molecule type" value="Genomic_DNA"/>
</dbReference>
<proteinExistence type="predicted"/>
<gene>
    <name evidence="2" type="ORF">G3I50_32220</name>
</gene>
<dbReference type="Gene3D" id="3.40.50.1820">
    <property type="entry name" value="alpha/beta hydrolase"/>
    <property type="match status" value="1"/>
</dbReference>
<sequence>MDTIAGAGTTLRGYSAGEPGGPAVVIASACGMPAQLCEPWMRRLVASGHHVVTWETRGLSGDPGPDDAFDALAHDVEAQAADLLAVMEHHGIASAHVMGLCGGAVIALRAARRRPDRVGSLSLWHGDFSGTPGPMTGHQQNLRALLAIAAQGRSDAAMINTALAESARAGVPEEVAELVLHPYSTDELFYRYSTLTLATMTEDITPVLSALRMPVLVVTSEDDSTAHPDGSHRVAAALPGAELRVEPHGDHLSVFAAGTGLQKILADFIGGTSALTTRA</sequence>
<dbReference type="Proteomes" id="UP000469670">
    <property type="component" value="Unassembled WGS sequence"/>
</dbReference>
<dbReference type="InterPro" id="IPR050471">
    <property type="entry name" value="AB_hydrolase"/>
</dbReference>
<protein>
    <submittedName>
        <fullName evidence="2">Alpha/beta fold hydrolase</fullName>
    </submittedName>
</protein>
<dbReference type="Pfam" id="PF12146">
    <property type="entry name" value="Hydrolase_4"/>
    <property type="match status" value="1"/>
</dbReference>
<keyword evidence="2" id="KW-0378">Hydrolase</keyword>
<dbReference type="RefSeq" id="WP_164207296.1">
    <property type="nucleotide sequence ID" value="NZ_JAAGMP010001415.1"/>
</dbReference>
<dbReference type="AlphaFoldDB" id="A0A7K3S5T6"/>
<name>A0A7K3S5T6_9ACTN</name>
<organism evidence="2 3">
    <name type="scientific">Streptomyces parvus</name>
    <dbReference type="NCBI Taxonomy" id="66428"/>
    <lineage>
        <taxon>Bacteria</taxon>
        <taxon>Bacillati</taxon>
        <taxon>Actinomycetota</taxon>
        <taxon>Actinomycetes</taxon>
        <taxon>Kitasatosporales</taxon>
        <taxon>Streptomycetaceae</taxon>
        <taxon>Streptomyces</taxon>
    </lineage>
</organism>
<dbReference type="PANTHER" id="PTHR43433">
    <property type="entry name" value="HYDROLASE, ALPHA/BETA FOLD FAMILY PROTEIN"/>
    <property type="match status" value="1"/>
</dbReference>
<dbReference type="InterPro" id="IPR022742">
    <property type="entry name" value="Hydrolase_4"/>
</dbReference>
<accession>A0A7K3S5T6</accession>
<evidence type="ECO:0000313" key="3">
    <source>
        <dbReference type="Proteomes" id="UP000469670"/>
    </source>
</evidence>
<evidence type="ECO:0000313" key="2">
    <source>
        <dbReference type="EMBL" id="NEC22876.1"/>
    </source>
</evidence>
<dbReference type="PANTHER" id="PTHR43433:SF5">
    <property type="entry name" value="AB HYDROLASE-1 DOMAIN-CONTAINING PROTEIN"/>
    <property type="match status" value="1"/>
</dbReference>
<comment type="caution">
    <text evidence="2">The sequence shown here is derived from an EMBL/GenBank/DDBJ whole genome shotgun (WGS) entry which is preliminary data.</text>
</comment>
<dbReference type="SUPFAM" id="SSF53474">
    <property type="entry name" value="alpha/beta-Hydrolases"/>
    <property type="match status" value="1"/>
</dbReference>
<evidence type="ECO:0000259" key="1">
    <source>
        <dbReference type="Pfam" id="PF12146"/>
    </source>
</evidence>
<feature type="domain" description="Serine aminopeptidase S33" evidence="1">
    <location>
        <begin position="24"/>
        <end position="251"/>
    </location>
</feature>
<reference evidence="2 3" key="1">
    <citation type="submission" date="2020-01" db="EMBL/GenBank/DDBJ databases">
        <title>Insect and environment-associated Actinomycetes.</title>
        <authorList>
            <person name="Currrie C."/>
            <person name="Chevrette M."/>
            <person name="Carlson C."/>
            <person name="Stubbendieck R."/>
            <person name="Wendt-Pienkowski E."/>
        </authorList>
    </citation>
    <scope>NUCLEOTIDE SEQUENCE [LARGE SCALE GENOMIC DNA]</scope>
    <source>
        <strain evidence="2 3">SID7590</strain>
    </source>
</reference>